<comment type="caution">
    <text evidence="1">The sequence shown here is derived from an EMBL/GenBank/DDBJ whole genome shotgun (WGS) entry which is preliminary data.</text>
</comment>
<gene>
    <name evidence="1" type="ORF">D4N35_000690</name>
</gene>
<dbReference type="Proteomes" id="UP000273811">
    <property type="component" value="Unassembled WGS sequence"/>
</dbReference>
<evidence type="ECO:0000313" key="2">
    <source>
        <dbReference type="Proteomes" id="UP000273811"/>
    </source>
</evidence>
<dbReference type="EMBL" id="QYTU02000001">
    <property type="protein sequence ID" value="RWR15093.1"/>
    <property type="molecule type" value="Genomic_DNA"/>
</dbReference>
<dbReference type="GeneID" id="56389887"/>
<sequence length="171" mass="19611">MFKLIGALLIIGTTTWAGFEASSHLTRRPKQLRIIKDSLRALDAEIMYSHTPLGEAAKKISLQMPEPAARLYEIFSEKLSKTDAVVKSAWKESLDEIWHDTDMKAGEYEILMQFGESLGRHDRYTQQKQILLAVTHLDREESEAREKQKKYEKIMKSLGVLSGLLFIILLF</sequence>
<dbReference type="PIRSF" id="PIRSF021435">
    <property type="entry name" value="SpoIIIAB"/>
    <property type="match status" value="1"/>
</dbReference>
<accession>A0A443J453</accession>
<organism evidence="1 2">
    <name type="scientific">Siminovitchia fortis</name>
    <dbReference type="NCBI Taxonomy" id="254758"/>
    <lineage>
        <taxon>Bacteria</taxon>
        <taxon>Bacillati</taxon>
        <taxon>Bacillota</taxon>
        <taxon>Bacilli</taxon>
        <taxon>Bacillales</taxon>
        <taxon>Bacillaceae</taxon>
        <taxon>Siminovitchia</taxon>
    </lineage>
</organism>
<reference evidence="1" key="1">
    <citation type="submission" date="2018-12" db="EMBL/GenBank/DDBJ databases">
        <authorList>
            <person name="Sun L."/>
            <person name="Chen Z."/>
        </authorList>
    </citation>
    <scope>NUCLEOTIDE SEQUENCE [LARGE SCALE GENOMIC DNA]</scope>
    <source>
        <strain evidence="1">DSM 16012</strain>
    </source>
</reference>
<dbReference type="InterPro" id="IPR014198">
    <property type="entry name" value="Spore_III_AB"/>
</dbReference>
<evidence type="ECO:0000313" key="1">
    <source>
        <dbReference type="EMBL" id="RWR15093.1"/>
    </source>
</evidence>
<name>A0A443J453_9BACI</name>
<dbReference type="NCBIfam" id="TIGR02833">
    <property type="entry name" value="spore_III_AB"/>
    <property type="match status" value="1"/>
</dbReference>
<dbReference type="AlphaFoldDB" id="A0A443J453"/>
<keyword evidence="2" id="KW-1185">Reference proteome</keyword>
<protein>
    <submittedName>
        <fullName evidence="1">Stage III sporulation protein SpoAB</fullName>
    </submittedName>
</protein>
<proteinExistence type="predicted"/>
<dbReference type="RefSeq" id="WP_120068406.1">
    <property type="nucleotide sequence ID" value="NZ_CP126113.1"/>
</dbReference>
<dbReference type="Pfam" id="PF09548">
    <property type="entry name" value="Spore_III_AB"/>
    <property type="match status" value="1"/>
</dbReference>
<dbReference type="OrthoDB" id="1957909at2"/>